<dbReference type="Proteomes" id="UP000007151">
    <property type="component" value="Unassembled WGS sequence"/>
</dbReference>
<keyword evidence="2" id="KW-1185">Reference proteome</keyword>
<evidence type="ECO:0000313" key="2">
    <source>
        <dbReference type="Proteomes" id="UP000007151"/>
    </source>
</evidence>
<protein>
    <submittedName>
        <fullName evidence="1">Uncharacterized protein</fullName>
    </submittedName>
</protein>
<sequence>MNQKHLTNLRVANVDERTLTSKLTAMDMDKVQTKNM</sequence>
<accession>A0A212ENY1</accession>
<dbReference type="AlphaFoldDB" id="A0A212ENY1"/>
<organism evidence="1 2">
    <name type="scientific">Danaus plexippus plexippus</name>
    <dbReference type="NCBI Taxonomy" id="278856"/>
    <lineage>
        <taxon>Eukaryota</taxon>
        <taxon>Metazoa</taxon>
        <taxon>Ecdysozoa</taxon>
        <taxon>Arthropoda</taxon>
        <taxon>Hexapoda</taxon>
        <taxon>Insecta</taxon>
        <taxon>Pterygota</taxon>
        <taxon>Neoptera</taxon>
        <taxon>Endopterygota</taxon>
        <taxon>Lepidoptera</taxon>
        <taxon>Glossata</taxon>
        <taxon>Ditrysia</taxon>
        <taxon>Papilionoidea</taxon>
        <taxon>Nymphalidae</taxon>
        <taxon>Danainae</taxon>
        <taxon>Danaini</taxon>
        <taxon>Danaina</taxon>
        <taxon>Danaus</taxon>
        <taxon>Danaus</taxon>
    </lineage>
</organism>
<dbReference type="EMBL" id="AGBW02013599">
    <property type="protein sequence ID" value="OWR43193.1"/>
    <property type="molecule type" value="Genomic_DNA"/>
</dbReference>
<evidence type="ECO:0000313" key="1">
    <source>
        <dbReference type="EMBL" id="OWR43193.1"/>
    </source>
</evidence>
<reference evidence="1 2" key="1">
    <citation type="journal article" date="2011" name="Cell">
        <title>The monarch butterfly genome yields insights into long-distance migration.</title>
        <authorList>
            <person name="Zhan S."/>
            <person name="Merlin C."/>
            <person name="Boore J.L."/>
            <person name="Reppert S.M."/>
        </authorList>
    </citation>
    <scope>NUCLEOTIDE SEQUENCE [LARGE SCALE GENOMIC DNA]</scope>
    <source>
        <strain evidence="1">F-2</strain>
    </source>
</reference>
<name>A0A212ENY1_DANPL</name>
<dbReference type="KEGG" id="dpl:KGM_214985"/>
<proteinExistence type="predicted"/>
<gene>
    <name evidence="1" type="ORF">KGM_214985</name>
</gene>
<comment type="caution">
    <text evidence="1">The sequence shown here is derived from an EMBL/GenBank/DDBJ whole genome shotgun (WGS) entry which is preliminary data.</text>
</comment>
<dbReference type="InParanoid" id="A0A212ENY1"/>